<accession>A0ABD6DV24</accession>
<dbReference type="AlphaFoldDB" id="A0ABD6DV24"/>
<name>A0ABD6DV24_9EURY</name>
<dbReference type="Gene3D" id="3.40.630.30">
    <property type="match status" value="1"/>
</dbReference>
<evidence type="ECO:0000256" key="2">
    <source>
        <dbReference type="ARBA" id="ARBA00023315"/>
    </source>
</evidence>
<evidence type="ECO:0000256" key="1">
    <source>
        <dbReference type="ARBA" id="ARBA00022679"/>
    </source>
</evidence>
<dbReference type="PANTHER" id="PTHR43072">
    <property type="entry name" value="N-ACETYLTRANSFERASE"/>
    <property type="match status" value="1"/>
</dbReference>
<keyword evidence="2 5" id="KW-0012">Acyltransferase</keyword>
<dbReference type="RefSeq" id="WP_256307907.1">
    <property type="nucleotide sequence ID" value="NZ_JANHAW010000002.1"/>
</dbReference>
<feature type="region of interest" description="Disordered" evidence="3">
    <location>
        <begin position="186"/>
        <end position="208"/>
    </location>
</feature>
<dbReference type="PANTHER" id="PTHR43072:SF23">
    <property type="entry name" value="UPF0039 PROTEIN C11D3.02C"/>
    <property type="match status" value="1"/>
</dbReference>
<gene>
    <name evidence="5" type="ORF">ACFSAS_03195</name>
</gene>
<dbReference type="PROSITE" id="PS51186">
    <property type="entry name" value="GNAT"/>
    <property type="match status" value="1"/>
</dbReference>
<dbReference type="InterPro" id="IPR000182">
    <property type="entry name" value="GNAT_dom"/>
</dbReference>
<evidence type="ECO:0000313" key="5">
    <source>
        <dbReference type="EMBL" id="MFD1684613.1"/>
    </source>
</evidence>
<feature type="compositionally biased region" description="Basic and acidic residues" evidence="3">
    <location>
        <begin position="186"/>
        <end position="199"/>
    </location>
</feature>
<comment type="caution">
    <text evidence="5">The sequence shown here is derived from an EMBL/GenBank/DDBJ whole genome shotgun (WGS) entry which is preliminary data.</text>
</comment>
<dbReference type="Pfam" id="PF00583">
    <property type="entry name" value="Acetyltransf_1"/>
    <property type="match status" value="1"/>
</dbReference>
<keyword evidence="1 5" id="KW-0808">Transferase</keyword>
<protein>
    <submittedName>
        <fullName evidence="5">GNAT family N-acetyltransferase</fullName>
        <ecNumber evidence="5">2.3.-.-</ecNumber>
    </submittedName>
</protein>
<keyword evidence="6" id="KW-1185">Reference proteome</keyword>
<reference evidence="5 6" key="1">
    <citation type="journal article" date="2019" name="Int. J. Syst. Evol. Microbiol.">
        <title>The Global Catalogue of Microorganisms (GCM) 10K type strain sequencing project: providing services to taxonomists for standard genome sequencing and annotation.</title>
        <authorList>
            <consortium name="The Broad Institute Genomics Platform"/>
            <consortium name="The Broad Institute Genome Sequencing Center for Infectious Disease"/>
            <person name="Wu L."/>
            <person name="Ma J."/>
        </authorList>
    </citation>
    <scope>NUCLEOTIDE SEQUENCE [LARGE SCALE GENOMIC DNA]</scope>
    <source>
        <strain evidence="5 6">CGMCC 1.10387</strain>
    </source>
</reference>
<feature type="domain" description="N-acetyltransferase" evidence="4">
    <location>
        <begin position="9"/>
        <end position="186"/>
    </location>
</feature>
<dbReference type="SUPFAM" id="SSF55729">
    <property type="entry name" value="Acyl-CoA N-acyltransferases (Nat)"/>
    <property type="match status" value="1"/>
</dbReference>
<dbReference type="GO" id="GO:0016746">
    <property type="term" value="F:acyltransferase activity"/>
    <property type="evidence" value="ECO:0007669"/>
    <property type="project" value="UniProtKB-KW"/>
</dbReference>
<dbReference type="InterPro" id="IPR016181">
    <property type="entry name" value="Acyl_CoA_acyltransferase"/>
</dbReference>
<dbReference type="CDD" id="cd04301">
    <property type="entry name" value="NAT_SF"/>
    <property type="match status" value="1"/>
</dbReference>
<organism evidence="5 6">
    <name type="scientific">Halobellus litoreus</name>
    <dbReference type="NCBI Taxonomy" id="755310"/>
    <lineage>
        <taxon>Archaea</taxon>
        <taxon>Methanobacteriati</taxon>
        <taxon>Methanobacteriota</taxon>
        <taxon>Stenosarchaea group</taxon>
        <taxon>Halobacteria</taxon>
        <taxon>Halobacteriales</taxon>
        <taxon>Haloferacaceae</taxon>
        <taxon>Halobellus</taxon>
    </lineage>
</organism>
<dbReference type="EMBL" id="JBHUDP010000001">
    <property type="protein sequence ID" value="MFD1684613.1"/>
    <property type="molecule type" value="Genomic_DNA"/>
</dbReference>
<proteinExistence type="predicted"/>
<sequence length="208" mass="23155">MTDDADSDVTLRPARPADATAVRDIYAPFVRDTPATFRTEVPSVEHVAEEIREKRADDEYPWYVAVGEGRDSDAGVDSDDADAEVVGYAYGSRLRGRRAYRWVVETSVYVDPGAQRGGIGTALYDRLLDTLRRQGYCGAYAALGMPNPESEAFHERHGFERIGEFPAAGFKLGDWHDVVWYHRRLRDPDGEPDEPRPVSDVDAAFDGG</sequence>
<evidence type="ECO:0000313" key="6">
    <source>
        <dbReference type="Proteomes" id="UP001597092"/>
    </source>
</evidence>
<dbReference type="Proteomes" id="UP001597092">
    <property type="component" value="Unassembled WGS sequence"/>
</dbReference>
<evidence type="ECO:0000259" key="4">
    <source>
        <dbReference type="PROSITE" id="PS51186"/>
    </source>
</evidence>
<dbReference type="EC" id="2.3.-.-" evidence="5"/>
<evidence type="ECO:0000256" key="3">
    <source>
        <dbReference type="SAM" id="MobiDB-lite"/>
    </source>
</evidence>